<organism evidence="1 2">
    <name type="scientific">Anisodus tanguticus</name>
    <dbReference type="NCBI Taxonomy" id="243964"/>
    <lineage>
        <taxon>Eukaryota</taxon>
        <taxon>Viridiplantae</taxon>
        <taxon>Streptophyta</taxon>
        <taxon>Embryophyta</taxon>
        <taxon>Tracheophyta</taxon>
        <taxon>Spermatophyta</taxon>
        <taxon>Magnoliopsida</taxon>
        <taxon>eudicotyledons</taxon>
        <taxon>Gunneridae</taxon>
        <taxon>Pentapetalae</taxon>
        <taxon>asterids</taxon>
        <taxon>lamiids</taxon>
        <taxon>Solanales</taxon>
        <taxon>Solanaceae</taxon>
        <taxon>Solanoideae</taxon>
        <taxon>Hyoscyameae</taxon>
        <taxon>Anisodus</taxon>
    </lineage>
</organism>
<sequence length="193" mass="21842">MQNPDNMHLQAVKRILRYVKGTINHGLRIISQFSFILYGLSDADCAGCTITRRSNAGYNVYLGANGVSWSSRKKNTVARSSDEAEYGTLAAAAVVITWISYILQDIGMYIKTAHILFCDNLSSLYMIINPVMHVRTKHVELDYHFVREKVAQGQLITQFIRSKDQLGDVHTKALGNDQFQFFRDKLGVMNSPY</sequence>
<accession>A0AAE1RNN5</accession>
<protein>
    <submittedName>
        <fullName evidence="1">Uncharacterized protein</fullName>
    </submittedName>
</protein>
<name>A0AAE1RNN5_9SOLA</name>
<dbReference type="PANTHER" id="PTHR11439:SF455">
    <property type="entry name" value="RLK (RECEPTOR-LIKE PROTEIN KINASE) 8, PUTATIVE-RELATED"/>
    <property type="match status" value="1"/>
</dbReference>
<keyword evidence="2" id="KW-1185">Reference proteome</keyword>
<dbReference type="CDD" id="cd09272">
    <property type="entry name" value="RNase_HI_RT_Ty1"/>
    <property type="match status" value="1"/>
</dbReference>
<dbReference type="AlphaFoldDB" id="A0AAE1RNN5"/>
<evidence type="ECO:0000313" key="2">
    <source>
        <dbReference type="Proteomes" id="UP001291623"/>
    </source>
</evidence>
<comment type="caution">
    <text evidence="1">The sequence shown here is derived from an EMBL/GenBank/DDBJ whole genome shotgun (WGS) entry which is preliminary data.</text>
</comment>
<gene>
    <name evidence="1" type="ORF">RND71_026596</name>
</gene>
<evidence type="ECO:0000313" key="1">
    <source>
        <dbReference type="EMBL" id="KAK4354402.1"/>
    </source>
</evidence>
<dbReference type="PANTHER" id="PTHR11439">
    <property type="entry name" value="GAG-POL-RELATED RETROTRANSPOSON"/>
    <property type="match status" value="1"/>
</dbReference>
<dbReference type="Proteomes" id="UP001291623">
    <property type="component" value="Unassembled WGS sequence"/>
</dbReference>
<proteinExistence type="predicted"/>
<dbReference type="EMBL" id="JAVYJV010000014">
    <property type="protein sequence ID" value="KAK4354402.1"/>
    <property type="molecule type" value="Genomic_DNA"/>
</dbReference>
<reference evidence="1" key="1">
    <citation type="submission" date="2023-12" db="EMBL/GenBank/DDBJ databases">
        <title>Genome assembly of Anisodus tanguticus.</title>
        <authorList>
            <person name="Wang Y.-J."/>
        </authorList>
    </citation>
    <scope>NUCLEOTIDE SEQUENCE</scope>
    <source>
        <strain evidence="1">KB-2021</strain>
        <tissue evidence="1">Leaf</tissue>
    </source>
</reference>